<feature type="region of interest" description="Disordered" evidence="1">
    <location>
        <begin position="65"/>
        <end position="112"/>
    </location>
</feature>
<comment type="caution">
    <text evidence="3">The sequence shown here is derived from an EMBL/GenBank/DDBJ whole genome shotgun (WGS) entry which is preliminary data.</text>
</comment>
<feature type="compositionally biased region" description="Polar residues" evidence="1">
    <location>
        <begin position="66"/>
        <end position="80"/>
    </location>
</feature>
<keyword evidence="4" id="KW-1185">Reference proteome</keyword>
<evidence type="ECO:0000256" key="1">
    <source>
        <dbReference type="SAM" id="MobiDB-lite"/>
    </source>
</evidence>
<feature type="non-terminal residue" evidence="3">
    <location>
        <position position="112"/>
    </location>
</feature>
<name>V8N0Z9_OPHHA</name>
<sequence>MAPAARPSGLGKASQVVASLPTLRVRGIMVGESPQGCKAPPGLIDFTRLPSPTPENKDLFFVTRSVGAQPSPARSSSYSEANEPDVQMANGSKSLSMVDLQDNRLLDGGGGG</sequence>
<feature type="non-terminal residue" evidence="3">
    <location>
        <position position="1"/>
    </location>
</feature>
<accession>V8N0Z9</accession>
<evidence type="ECO:0000259" key="2">
    <source>
        <dbReference type="Pfam" id="PF12004"/>
    </source>
</evidence>
<reference evidence="3 4" key="1">
    <citation type="journal article" date="2013" name="Proc. Natl. Acad. Sci. U.S.A.">
        <title>The king cobra genome reveals dynamic gene evolution and adaptation in the snake venom system.</title>
        <authorList>
            <person name="Vonk F.J."/>
            <person name="Casewell N.R."/>
            <person name="Henkel C.V."/>
            <person name="Heimberg A.M."/>
            <person name="Jansen H.J."/>
            <person name="McCleary R.J."/>
            <person name="Kerkkamp H.M."/>
            <person name="Vos R.A."/>
            <person name="Guerreiro I."/>
            <person name="Calvete J.J."/>
            <person name="Wuster W."/>
            <person name="Woods A.E."/>
            <person name="Logan J.M."/>
            <person name="Harrison R.A."/>
            <person name="Castoe T.A."/>
            <person name="de Koning A.P."/>
            <person name="Pollock D.D."/>
            <person name="Yandell M."/>
            <person name="Calderon D."/>
            <person name="Renjifo C."/>
            <person name="Currier R.B."/>
            <person name="Salgado D."/>
            <person name="Pla D."/>
            <person name="Sanz L."/>
            <person name="Hyder A.S."/>
            <person name="Ribeiro J.M."/>
            <person name="Arntzen J.W."/>
            <person name="van den Thillart G.E."/>
            <person name="Boetzer M."/>
            <person name="Pirovano W."/>
            <person name="Dirks R.P."/>
            <person name="Spaink H.P."/>
            <person name="Duboule D."/>
            <person name="McGlinn E."/>
            <person name="Kini R.M."/>
            <person name="Richardson M.K."/>
        </authorList>
    </citation>
    <scope>NUCLEOTIDE SEQUENCE</scope>
    <source>
        <tissue evidence="3">Blood</tissue>
    </source>
</reference>
<dbReference type="AlphaFoldDB" id="V8N0Z9"/>
<proteinExistence type="predicted"/>
<dbReference type="EMBL" id="AZIM01059374">
    <property type="protein sequence ID" value="ETE55959.1"/>
    <property type="molecule type" value="Genomic_DNA"/>
</dbReference>
<evidence type="ECO:0000313" key="4">
    <source>
        <dbReference type="Proteomes" id="UP000018936"/>
    </source>
</evidence>
<dbReference type="Pfam" id="PF12004">
    <property type="entry name" value="DAB2P_C"/>
    <property type="match status" value="1"/>
</dbReference>
<dbReference type="InterPro" id="IPR021887">
    <property type="entry name" value="DAB2P_C"/>
</dbReference>
<organism evidence="3 4">
    <name type="scientific">Ophiophagus hannah</name>
    <name type="common">King cobra</name>
    <name type="synonym">Naja hannah</name>
    <dbReference type="NCBI Taxonomy" id="8665"/>
    <lineage>
        <taxon>Eukaryota</taxon>
        <taxon>Metazoa</taxon>
        <taxon>Chordata</taxon>
        <taxon>Craniata</taxon>
        <taxon>Vertebrata</taxon>
        <taxon>Euteleostomi</taxon>
        <taxon>Lepidosauria</taxon>
        <taxon>Squamata</taxon>
        <taxon>Bifurcata</taxon>
        <taxon>Unidentata</taxon>
        <taxon>Episquamata</taxon>
        <taxon>Toxicofera</taxon>
        <taxon>Serpentes</taxon>
        <taxon>Colubroidea</taxon>
        <taxon>Elapidae</taxon>
        <taxon>Elapinae</taxon>
        <taxon>Ophiophagus</taxon>
    </lineage>
</organism>
<feature type="domain" description="Disabled homolog 2-interacting protein C-terminal" evidence="2">
    <location>
        <begin position="42"/>
        <end position="108"/>
    </location>
</feature>
<dbReference type="OrthoDB" id="5572587at2759"/>
<gene>
    <name evidence="3" type="ORF">L345_18332</name>
</gene>
<dbReference type="Proteomes" id="UP000018936">
    <property type="component" value="Unassembled WGS sequence"/>
</dbReference>
<protein>
    <recommendedName>
        <fullName evidence="2">Disabled homolog 2-interacting protein C-terminal domain-containing protein</fullName>
    </recommendedName>
</protein>
<evidence type="ECO:0000313" key="3">
    <source>
        <dbReference type="EMBL" id="ETE55959.1"/>
    </source>
</evidence>